<dbReference type="eggNOG" id="COG1284">
    <property type="taxonomic scope" value="Bacteria"/>
</dbReference>
<evidence type="ECO:0000256" key="3">
    <source>
        <dbReference type="ARBA" id="ARBA00022692"/>
    </source>
</evidence>
<protein>
    <submittedName>
        <fullName evidence="8">YitT family protein</fullName>
    </submittedName>
</protein>
<dbReference type="RefSeq" id="WP_074845987.1">
    <property type="nucleotide sequence ID" value="NZ_BAAACD010000021.1"/>
</dbReference>
<dbReference type="InterPro" id="IPR051461">
    <property type="entry name" value="UPF0750_membrane"/>
</dbReference>
<name>A0A1I2NC29_9CLOT</name>
<dbReference type="InterPro" id="IPR015867">
    <property type="entry name" value="N-reg_PII/ATP_PRibTrfase_C"/>
</dbReference>
<comment type="subcellular location">
    <subcellularLocation>
        <location evidence="1">Cell membrane</location>
        <topology evidence="1">Multi-pass membrane protein</topology>
    </subcellularLocation>
</comment>
<feature type="transmembrane region" description="Helical" evidence="6">
    <location>
        <begin position="106"/>
        <end position="125"/>
    </location>
</feature>
<evidence type="ECO:0000256" key="2">
    <source>
        <dbReference type="ARBA" id="ARBA00022475"/>
    </source>
</evidence>
<dbReference type="Pfam" id="PF10035">
    <property type="entry name" value="DUF2179"/>
    <property type="match status" value="1"/>
</dbReference>
<dbReference type="Proteomes" id="UP000182135">
    <property type="component" value="Unassembled WGS sequence"/>
</dbReference>
<accession>A0A1I2NC29</accession>
<reference evidence="9 10" key="1">
    <citation type="submission" date="2016-10" db="EMBL/GenBank/DDBJ databases">
        <authorList>
            <person name="de Groot N.N."/>
        </authorList>
    </citation>
    <scope>NUCLEOTIDE SEQUENCE [LARGE SCALE GENOMIC DNA]</scope>
    <source>
        <strain evidence="9 10">NLAE-zl-G419</strain>
    </source>
</reference>
<evidence type="ECO:0000313" key="11">
    <source>
        <dbReference type="Proteomes" id="UP000246114"/>
    </source>
</evidence>
<dbReference type="OrthoDB" id="9779786at2"/>
<reference evidence="8 11" key="2">
    <citation type="submission" date="2018-03" db="EMBL/GenBank/DDBJ databases">
        <title>The uncultured portion of the human microbiome is neutrally assembled.</title>
        <authorList>
            <person name="Jeraldo P."/>
            <person name="Boardman L."/>
            <person name="White B.A."/>
            <person name="Nelson H."/>
            <person name="Goldenfeld N."/>
            <person name="Chia N."/>
        </authorList>
    </citation>
    <scope>NUCLEOTIDE SEQUENCE [LARGE SCALE GENOMIC DNA]</scope>
    <source>
        <strain evidence="8">CIM:MAG 903</strain>
    </source>
</reference>
<evidence type="ECO:0000313" key="8">
    <source>
        <dbReference type="EMBL" id="PWL51633.1"/>
    </source>
</evidence>
<feature type="transmembrane region" description="Helical" evidence="6">
    <location>
        <begin position="7"/>
        <end position="25"/>
    </location>
</feature>
<evidence type="ECO:0000313" key="10">
    <source>
        <dbReference type="Proteomes" id="UP000182135"/>
    </source>
</evidence>
<dbReference type="PANTHER" id="PTHR33545:SF9">
    <property type="entry name" value="UPF0750 MEMBRANE PROTEIN YITE"/>
    <property type="match status" value="1"/>
</dbReference>
<evidence type="ECO:0000256" key="1">
    <source>
        <dbReference type="ARBA" id="ARBA00004651"/>
    </source>
</evidence>
<dbReference type="CDD" id="cd16380">
    <property type="entry name" value="YitT_C"/>
    <property type="match status" value="1"/>
</dbReference>
<gene>
    <name evidence="8" type="ORF">DBY38_13970</name>
    <name evidence="9" type="ORF">SAMN04487885_12019</name>
</gene>
<proteinExistence type="predicted"/>
<keyword evidence="2" id="KW-1003">Cell membrane</keyword>
<sequence length="281" mass="30550">MKKIREFSVIILGVFLVAIGVYFFMIPNNIAGGGINGLAIIINSYIPSLPIGAIMFCIDAVLFLVAFIVIGPSFGGKTIFSSLLLSSTIFVLEKLVPLNGPLTDDLFIEIIFGIFAQSLGMAIIFNEDASTGGTDIIAKILNKYFHINMGKGVLMVDMIVVLMAMNAFGLKKGLYALFTVVVTGLAIDRAIEGFNSVKEIKIISKEIRRIEDFILNDLGRGSTIYHATGSYSKNDTEVLVALLDNREFVKVKNFIKEIDPSAFISVADVCEVLGEGFKAIN</sequence>
<evidence type="ECO:0000256" key="5">
    <source>
        <dbReference type="ARBA" id="ARBA00023136"/>
    </source>
</evidence>
<keyword evidence="3 6" id="KW-0812">Transmembrane</keyword>
<dbReference type="PIRSF" id="PIRSF006483">
    <property type="entry name" value="Membrane_protein_YitT"/>
    <property type="match status" value="1"/>
</dbReference>
<keyword evidence="4 6" id="KW-1133">Transmembrane helix</keyword>
<feature type="domain" description="DUF2179" evidence="7">
    <location>
        <begin position="220"/>
        <end position="274"/>
    </location>
</feature>
<dbReference type="InterPro" id="IPR003740">
    <property type="entry name" value="YitT"/>
</dbReference>
<feature type="transmembrane region" description="Helical" evidence="6">
    <location>
        <begin position="145"/>
        <end position="168"/>
    </location>
</feature>
<evidence type="ECO:0000256" key="4">
    <source>
        <dbReference type="ARBA" id="ARBA00022989"/>
    </source>
</evidence>
<dbReference type="Proteomes" id="UP000246114">
    <property type="component" value="Unassembled WGS sequence"/>
</dbReference>
<dbReference type="GO" id="GO:0005886">
    <property type="term" value="C:plasma membrane"/>
    <property type="evidence" value="ECO:0007669"/>
    <property type="project" value="UniProtKB-SubCell"/>
</dbReference>
<feature type="transmembrane region" description="Helical" evidence="6">
    <location>
        <begin position="45"/>
        <end position="70"/>
    </location>
</feature>
<evidence type="ECO:0000313" key="9">
    <source>
        <dbReference type="EMBL" id="SFG00640.1"/>
    </source>
</evidence>
<dbReference type="AlphaFoldDB" id="A0A1I2NC29"/>
<evidence type="ECO:0000256" key="6">
    <source>
        <dbReference type="SAM" id="Phobius"/>
    </source>
</evidence>
<organism evidence="9 10">
    <name type="scientific">Clostridium cadaveris</name>
    <dbReference type="NCBI Taxonomy" id="1529"/>
    <lineage>
        <taxon>Bacteria</taxon>
        <taxon>Bacillati</taxon>
        <taxon>Bacillota</taxon>
        <taxon>Clostridia</taxon>
        <taxon>Eubacteriales</taxon>
        <taxon>Clostridiaceae</taxon>
        <taxon>Clostridium</taxon>
    </lineage>
</organism>
<dbReference type="Gene3D" id="3.30.70.120">
    <property type="match status" value="1"/>
</dbReference>
<dbReference type="InterPro" id="IPR019264">
    <property type="entry name" value="DUF2179"/>
</dbReference>
<keyword evidence="5 6" id="KW-0472">Membrane</keyword>
<dbReference type="STRING" id="1529.SAMN04487885_12019"/>
<dbReference type="EMBL" id="FOOE01000020">
    <property type="protein sequence ID" value="SFG00640.1"/>
    <property type="molecule type" value="Genomic_DNA"/>
</dbReference>
<dbReference type="Pfam" id="PF02588">
    <property type="entry name" value="YitT_membrane"/>
    <property type="match status" value="1"/>
</dbReference>
<dbReference type="EMBL" id="QAMZ01000055">
    <property type="protein sequence ID" value="PWL51633.1"/>
    <property type="molecule type" value="Genomic_DNA"/>
</dbReference>
<dbReference type="PANTHER" id="PTHR33545">
    <property type="entry name" value="UPF0750 MEMBRANE PROTEIN YITT-RELATED"/>
    <property type="match status" value="1"/>
</dbReference>
<evidence type="ECO:0000259" key="7">
    <source>
        <dbReference type="Pfam" id="PF10035"/>
    </source>
</evidence>
<keyword evidence="10" id="KW-1185">Reference proteome</keyword>